<evidence type="ECO:0000313" key="7">
    <source>
        <dbReference type="EMBL" id="ESZ93255.1"/>
    </source>
</evidence>
<dbReference type="Gene3D" id="3.90.190.10">
    <property type="entry name" value="Protein tyrosine phosphatase superfamily"/>
    <property type="match status" value="1"/>
</dbReference>
<proteinExistence type="inferred from homology"/>
<keyword evidence="3" id="KW-0378">Hydrolase</keyword>
<dbReference type="EMBL" id="AYSA01000333">
    <property type="protein sequence ID" value="ESZ93255.1"/>
    <property type="molecule type" value="Genomic_DNA"/>
</dbReference>
<keyword evidence="4" id="KW-0904">Protein phosphatase</keyword>
<dbReference type="InterPro" id="IPR000387">
    <property type="entry name" value="Tyr_Pase_dom"/>
</dbReference>
<sequence length="122" mass="13879">MKDACDMIDKSLQEGRGVLVHCGLGISRSGTIVLGYVMREKNLNREQALLFVRAKRSRVYPNTGFWEQLGIWHECHYAVSEFIGGVNSEFDGYREWKIKAGVEMSKRVLILNDVDVQSGEKI</sequence>
<dbReference type="OrthoDB" id="10252009at2759"/>
<dbReference type="AlphaFoldDB" id="W9CFD7"/>
<dbReference type="PROSITE" id="PS50056">
    <property type="entry name" value="TYR_PHOSPHATASE_2"/>
    <property type="match status" value="1"/>
</dbReference>
<dbReference type="InterPro" id="IPR016130">
    <property type="entry name" value="Tyr_Pase_AS"/>
</dbReference>
<evidence type="ECO:0000259" key="6">
    <source>
        <dbReference type="PROSITE" id="PS50056"/>
    </source>
</evidence>
<dbReference type="PANTHER" id="PTHR45848:SF4">
    <property type="entry name" value="DUAL SPECIFICITY PROTEIN PHOSPHATASE 12"/>
    <property type="match status" value="1"/>
</dbReference>
<evidence type="ECO:0000256" key="2">
    <source>
        <dbReference type="ARBA" id="ARBA00013064"/>
    </source>
</evidence>
<dbReference type="InterPro" id="IPR000340">
    <property type="entry name" value="Dual-sp_phosphatase_cat-dom"/>
</dbReference>
<evidence type="ECO:0000313" key="8">
    <source>
        <dbReference type="Proteomes" id="UP000019487"/>
    </source>
</evidence>
<dbReference type="InterPro" id="IPR020422">
    <property type="entry name" value="TYR_PHOSPHATASE_DUAL_dom"/>
</dbReference>
<accession>W9CFD7</accession>
<dbReference type="GO" id="GO:0004725">
    <property type="term" value="F:protein tyrosine phosphatase activity"/>
    <property type="evidence" value="ECO:0007669"/>
    <property type="project" value="UniProtKB-EC"/>
</dbReference>
<evidence type="ECO:0000256" key="4">
    <source>
        <dbReference type="ARBA" id="ARBA00022912"/>
    </source>
</evidence>
<organism evidence="7 8">
    <name type="scientific">Sclerotinia borealis (strain F-4128)</name>
    <dbReference type="NCBI Taxonomy" id="1432307"/>
    <lineage>
        <taxon>Eukaryota</taxon>
        <taxon>Fungi</taxon>
        <taxon>Dikarya</taxon>
        <taxon>Ascomycota</taxon>
        <taxon>Pezizomycotina</taxon>
        <taxon>Leotiomycetes</taxon>
        <taxon>Helotiales</taxon>
        <taxon>Sclerotiniaceae</taxon>
        <taxon>Sclerotinia</taxon>
    </lineage>
</organism>
<reference evidence="7 8" key="1">
    <citation type="journal article" date="2014" name="Genome Announc.">
        <title>Draft genome sequence of Sclerotinia borealis, a psychrophilic plant pathogenic fungus.</title>
        <authorList>
            <person name="Mardanov A.V."/>
            <person name="Beletsky A.V."/>
            <person name="Kadnikov V.V."/>
            <person name="Ignatov A.N."/>
            <person name="Ravin N.V."/>
        </authorList>
    </citation>
    <scope>NUCLEOTIDE SEQUENCE [LARGE SCALE GENOMIC DNA]</scope>
    <source>
        <strain evidence="8">F-4157</strain>
    </source>
</reference>
<dbReference type="PANTHER" id="PTHR45848">
    <property type="entry name" value="DUAL SPECIFICITY PROTEIN PHOSPHATASE 12 FAMILY MEMBER"/>
    <property type="match status" value="1"/>
</dbReference>
<gene>
    <name evidence="7" type="ORF">SBOR_6355</name>
</gene>
<dbReference type="HOGENOM" id="CLU_2028092_0_0_1"/>
<dbReference type="Pfam" id="PF00782">
    <property type="entry name" value="DSPc"/>
    <property type="match status" value="1"/>
</dbReference>
<name>W9CFD7_SCLBF</name>
<evidence type="ECO:0000256" key="3">
    <source>
        <dbReference type="ARBA" id="ARBA00022801"/>
    </source>
</evidence>
<protein>
    <recommendedName>
        <fullName evidence="2">protein-tyrosine-phosphatase</fullName>
        <ecNumber evidence="2">3.1.3.48</ecNumber>
    </recommendedName>
</protein>
<comment type="similarity">
    <text evidence="1">Belongs to the protein-tyrosine phosphatase family. Non-receptor class dual specificity subfamily.</text>
</comment>
<comment type="caution">
    <text evidence="7">The sequence shown here is derived from an EMBL/GenBank/DDBJ whole genome shotgun (WGS) entry which is preliminary data.</text>
</comment>
<dbReference type="STRING" id="1432307.W9CFD7"/>
<dbReference type="SUPFAM" id="SSF52799">
    <property type="entry name" value="(Phosphotyrosine protein) phosphatases II"/>
    <property type="match status" value="1"/>
</dbReference>
<dbReference type="SMART" id="SM00195">
    <property type="entry name" value="DSPc"/>
    <property type="match status" value="1"/>
</dbReference>
<dbReference type="PROSITE" id="PS50054">
    <property type="entry name" value="TYR_PHOSPHATASE_DUAL"/>
    <property type="match status" value="1"/>
</dbReference>
<evidence type="ECO:0000259" key="5">
    <source>
        <dbReference type="PROSITE" id="PS50054"/>
    </source>
</evidence>
<dbReference type="EC" id="3.1.3.48" evidence="2"/>
<dbReference type="PROSITE" id="PS00383">
    <property type="entry name" value="TYR_PHOSPHATASE_1"/>
    <property type="match status" value="1"/>
</dbReference>
<keyword evidence="8" id="KW-1185">Reference proteome</keyword>
<dbReference type="Proteomes" id="UP000019487">
    <property type="component" value="Unassembled WGS sequence"/>
</dbReference>
<feature type="domain" description="Tyrosine specific protein phosphatases" evidence="6">
    <location>
        <begin position="1"/>
        <end position="56"/>
    </location>
</feature>
<dbReference type="GO" id="GO:0008138">
    <property type="term" value="F:protein tyrosine/serine/threonine phosphatase activity"/>
    <property type="evidence" value="ECO:0007669"/>
    <property type="project" value="TreeGrafter"/>
</dbReference>
<evidence type="ECO:0000256" key="1">
    <source>
        <dbReference type="ARBA" id="ARBA00008601"/>
    </source>
</evidence>
<feature type="domain" description="Tyrosine-protein phosphatase" evidence="5">
    <location>
        <begin position="1"/>
        <end position="78"/>
    </location>
</feature>
<dbReference type="CDD" id="cd14498">
    <property type="entry name" value="DSP"/>
    <property type="match status" value="1"/>
</dbReference>
<dbReference type="InterPro" id="IPR029021">
    <property type="entry name" value="Prot-tyrosine_phosphatase-like"/>
</dbReference>